<evidence type="ECO:0000256" key="1">
    <source>
        <dbReference type="ARBA" id="ARBA00038494"/>
    </source>
</evidence>
<dbReference type="InterPro" id="IPR029044">
    <property type="entry name" value="Nucleotide-diphossugar_trans"/>
</dbReference>
<evidence type="ECO:0000313" key="4">
    <source>
        <dbReference type="Proteomes" id="UP000008152"/>
    </source>
</evidence>
<feature type="domain" description="Glycosyltransferase 2-like" evidence="2">
    <location>
        <begin position="15"/>
        <end position="117"/>
    </location>
</feature>
<comment type="similarity">
    <text evidence="1">Belongs to the glycosyltransferase 2 family. WaaE/KdtX subfamily.</text>
</comment>
<dbReference type="Proteomes" id="UP000008152">
    <property type="component" value="Chromosome I"/>
</dbReference>
<organism evidence="3 4">
    <name type="scientific">Vibrio campbellii (strain ATCC BAA-1116)</name>
    <dbReference type="NCBI Taxonomy" id="2902295"/>
    <lineage>
        <taxon>Bacteria</taxon>
        <taxon>Pseudomonadati</taxon>
        <taxon>Pseudomonadota</taxon>
        <taxon>Gammaproteobacteria</taxon>
        <taxon>Vibrionales</taxon>
        <taxon>Vibrionaceae</taxon>
        <taxon>Vibrio</taxon>
    </lineage>
</organism>
<dbReference type="PATRIC" id="fig|338187.25.peg.1954"/>
<dbReference type="PANTHER" id="PTHR43630">
    <property type="entry name" value="POLY-BETA-1,6-N-ACETYL-D-GLUCOSAMINE SYNTHASE"/>
    <property type="match status" value="1"/>
</dbReference>
<evidence type="ECO:0000259" key="2">
    <source>
        <dbReference type="Pfam" id="PF00535"/>
    </source>
</evidence>
<evidence type="ECO:0000313" key="3">
    <source>
        <dbReference type="EMBL" id="ABU69663.1"/>
    </source>
</evidence>
<dbReference type="InterPro" id="IPR001173">
    <property type="entry name" value="Glyco_trans_2-like"/>
</dbReference>
<dbReference type="KEGG" id="vha:VIBHAR_00661"/>
<proteinExistence type="inferred from homology"/>
<sequence>MFKKETTLSKPTLAVALIVKNEEKHLKACLDTVKDWVDEIVLLDSGSTDTTEEIARQYTDKFYTNLEWPGFGKQRQLAQDYVESDFVLWLDADERVTGELREDILNAISQHCDKNIYRVNRLTTAFAKEIRYSGWSPDWVVRLYKTSETKYNDALVHESVVIPDGFKVVSLNGRLKHFTYEKLGEYTRKTQLYMQSWADQREGKKSASLFSAFTHGFFRFFKMYIIKRGFLDGRHGFLLAILSANTTFTRYADLWLRDYVKKHNKEQ</sequence>
<dbReference type="Gene3D" id="3.90.550.10">
    <property type="entry name" value="Spore Coat Polysaccharide Biosynthesis Protein SpsA, Chain A"/>
    <property type="match status" value="1"/>
</dbReference>
<dbReference type="SUPFAM" id="SSF53448">
    <property type="entry name" value="Nucleotide-diphospho-sugar transferases"/>
    <property type="match status" value="1"/>
</dbReference>
<protein>
    <recommendedName>
        <fullName evidence="2">Glycosyltransferase 2-like domain-containing protein</fullName>
    </recommendedName>
</protein>
<dbReference type="Pfam" id="PF00535">
    <property type="entry name" value="Glycos_transf_2"/>
    <property type="match status" value="1"/>
</dbReference>
<dbReference type="CDD" id="cd02511">
    <property type="entry name" value="Beta4Glucosyltransferase"/>
    <property type="match status" value="1"/>
</dbReference>
<gene>
    <name evidence="3" type="ordered locus">VIBHAR_00661</name>
</gene>
<reference evidence="3 4" key="1">
    <citation type="submission" date="2007-08" db="EMBL/GenBank/DDBJ databases">
        <authorList>
            <consortium name="The Vibrio harveyi Genome Sequencing Project"/>
            <person name="Bassler B."/>
            <person name="Clifton S.W."/>
            <person name="Fulton L."/>
            <person name="Delehaunty K."/>
            <person name="Fronick C."/>
            <person name="Harrison M."/>
            <person name="Markivic C."/>
            <person name="Fulton R."/>
            <person name="Tin-Wollam A.-M."/>
            <person name="Shah N."/>
            <person name="Pepin K."/>
            <person name="Nash W."/>
            <person name="Thiruvilangam P."/>
            <person name="Bhonagiri V."/>
            <person name="Waters C."/>
            <person name="Tu K.C."/>
            <person name="Irgon J."/>
            <person name="Wilson R.K."/>
        </authorList>
    </citation>
    <scope>NUCLEOTIDE SEQUENCE [LARGE SCALE GENOMIC DNA]</scope>
    <source>
        <strain evidence="4">ATCC BAA-1116 / BB120</strain>
    </source>
</reference>
<dbReference type="AlphaFoldDB" id="A7MSN7"/>
<name>A7MSN7_VIBC1</name>
<dbReference type="PANTHER" id="PTHR43630:SF2">
    <property type="entry name" value="GLYCOSYLTRANSFERASE"/>
    <property type="match status" value="1"/>
</dbReference>
<accession>A7MSN7</accession>
<dbReference type="CAZy" id="GT2">
    <property type="family name" value="Glycosyltransferase Family 2"/>
</dbReference>
<dbReference type="EMBL" id="CP000789">
    <property type="protein sequence ID" value="ABU69663.1"/>
    <property type="molecule type" value="Genomic_DNA"/>
</dbReference>